<gene>
    <name evidence="2" type="ORF">CKF54_07490</name>
</gene>
<dbReference type="Proteomes" id="UP000265691">
    <property type="component" value="Unassembled WGS sequence"/>
</dbReference>
<proteinExistence type="predicted"/>
<organism evidence="2 3">
    <name type="scientific">Psittacicella hinzii</name>
    <dbReference type="NCBI Taxonomy" id="2028575"/>
    <lineage>
        <taxon>Bacteria</taxon>
        <taxon>Pseudomonadati</taxon>
        <taxon>Pseudomonadota</taxon>
        <taxon>Gammaproteobacteria</taxon>
        <taxon>Pasteurellales</taxon>
        <taxon>Psittacicellaceae</taxon>
        <taxon>Psittacicella</taxon>
    </lineage>
</organism>
<feature type="non-terminal residue" evidence="2">
    <location>
        <position position="1"/>
    </location>
</feature>
<dbReference type="EMBL" id="NRHC01000127">
    <property type="protein sequence ID" value="RIY31133.1"/>
    <property type="molecule type" value="Genomic_DNA"/>
</dbReference>
<dbReference type="RefSeq" id="WP_222987596.1">
    <property type="nucleotide sequence ID" value="NZ_NRHC01000127.1"/>
</dbReference>
<dbReference type="InterPro" id="IPR002559">
    <property type="entry name" value="Transposase_11"/>
</dbReference>
<feature type="domain" description="Transposase IS4-like" evidence="1">
    <location>
        <begin position="66"/>
        <end position="356"/>
    </location>
</feature>
<keyword evidence="3" id="KW-1185">Reference proteome</keyword>
<dbReference type="AlphaFoldDB" id="A0A3A1XYT0"/>
<dbReference type="SUPFAM" id="SSF53098">
    <property type="entry name" value="Ribonuclease H-like"/>
    <property type="match status" value="1"/>
</dbReference>
<accession>A0A3A1XYT0</accession>
<dbReference type="GO" id="GO:0006313">
    <property type="term" value="P:DNA transposition"/>
    <property type="evidence" value="ECO:0007669"/>
    <property type="project" value="InterPro"/>
</dbReference>
<dbReference type="GO" id="GO:0003677">
    <property type="term" value="F:DNA binding"/>
    <property type="evidence" value="ECO:0007669"/>
    <property type="project" value="InterPro"/>
</dbReference>
<name>A0A3A1XYT0_9GAMM</name>
<dbReference type="Pfam" id="PF01609">
    <property type="entry name" value="DDE_Tnp_1"/>
    <property type="match status" value="1"/>
</dbReference>
<evidence type="ECO:0000259" key="1">
    <source>
        <dbReference type="Pfam" id="PF01609"/>
    </source>
</evidence>
<dbReference type="PANTHER" id="PTHR34614">
    <property type="match status" value="1"/>
</dbReference>
<dbReference type="PANTHER" id="PTHR34614:SF2">
    <property type="entry name" value="TRANSPOSASE IS4-LIKE DOMAIN-CONTAINING PROTEIN"/>
    <property type="match status" value="1"/>
</dbReference>
<reference evidence="2 3" key="1">
    <citation type="submission" date="2017-08" db="EMBL/GenBank/DDBJ databases">
        <title>Reclassification of Bisgaard taxon 37 and 44.</title>
        <authorList>
            <person name="Christensen H."/>
        </authorList>
    </citation>
    <scope>NUCLEOTIDE SEQUENCE [LARGE SCALE GENOMIC DNA]</scope>
    <source>
        <strain evidence="2 3">B96_3</strain>
    </source>
</reference>
<evidence type="ECO:0000313" key="3">
    <source>
        <dbReference type="Proteomes" id="UP000265691"/>
    </source>
</evidence>
<dbReference type="InterPro" id="IPR012337">
    <property type="entry name" value="RNaseH-like_sf"/>
</dbReference>
<dbReference type="GO" id="GO:0004803">
    <property type="term" value="F:transposase activity"/>
    <property type="evidence" value="ECO:0007669"/>
    <property type="project" value="InterPro"/>
</dbReference>
<comment type="caution">
    <text evidence="2">The sequence shown here is derived from an EMBL/GenBank/DDBJ whole genome shotgun (WGS) entry which is preliminary data.</text>
</comment>
<sequence length="415" mass="48291">QDILNLAGYIVASGNTMMHFERWATKIGLGKKEAISSQRISELFARIDINSINDFLTRWWQIHSQDQSFLIYDVTSMSTDAKNITKALKGYNRDKEMKSQINLGLIIGEQNELPLGYVTYAGSINDKTYFPFVNDIVEDISSSQVTWVFDQGFQDNSYFKELDKKGIKFLTTMPRNLKLYGELVEEALQKGMTPHYFIDMKESGARGYTRESNLYGLKLQTHIIFDPEKKAVQDESQRRLAISNDKNLSDLKKNKGKITPSNRRYYTVEMYSETDFSYSFNVEEYASDERKNGFFIYMTNYQYMDLKKTNVIYRRKDLVEQSFDCYKNDLGFRRLKTHNDETTRGKTFVGFIALILRLLMTKTLKTKERTKYLTVAQCINYLIDINVYQGNKKSSIEPLSSLQKDIYSSANIEIK</sequence>
<protein>
    <recommendedName>
        <fullName evidence="1">Transposase IS4-like domain-containing protein</fullName>
    </recommendedName>
</protein>
<evidence type="ECO:0000313" key="2">
    <source>
        <dbReference type="EMBL" id="RIY31133.1"/>
    </source>
</evidence>